<dbReference type="GeneID" id="109538380"/>
<dbReference type="GO" id="GO:0034451">
    <property type="term" value="C:centriolar satellite"/>
    <property type="evidence" value="ECO:0007669"/>
    <property type="project" value="TreeGrafter"/>
</dbReference>
<name>A0AAR5PJE1_DENPD</name>
<feature type="region of interest" description="Disordered" evidence="2">
    <location>
        <begin position="119"/>
        <end position="185"/>
    </location>
</feature>
<feature type="coiled-coil region" evidence="1">
    <location>
        <begin position="1012"/>
        <end position="1186"/>
    </location>
</feature>
<proteinExistence type="predicted"/>
<feature type="compositionally biased region" description="Basic and acidic residues" evidence="2">
    <location>
        <begin position="294"/>
        <end position="307"/>
    </location>
</feature>
<evidence type="ECO:0000256" key="2">
    <source>
        <dbReference type="SAM" id="MobiDB-lite"/>
    </source>
</evidence>
<dbReference type="KEGG" id="dpa:109538380"/>
<feature type="compositionally biased region" description="Basic and acidic residues" evidence="2">
    <location>
        <begin position="258"/>
        <end position="277"/>
    </location>
</feature>
<organism evidence="3 4">
    <name type="scientific">Dendroctonus ponderosae</name>
    <name type="common">Mountain pine beetle</name>
    <dbReference type="NCBI Taxonomy" id="77166"/>
    <lineage>
        <taxon>Eukaryota</taxon>
        <taxon>Metazoa</taxon>
        <taxon>Ecdysozoa</taxon>
        <taxon>Arthropoda</taxon>
        <taxon>Hexapoda</taxon>
        <taxon>Insecta</taxon>
        <taxon>Pterygota</taxon>
        <taxon>Neoptera</taxon>
        <taxon>Endopterygota</taxon>
        <taxon>Coleoptera</taxon>
        <taxon>Polyphaga</taxon>
        <taxon>Cucujiformia</taxon>
        <taxon>Curculionidae</taxon>
        <taxon>Scolytinae</taxon>
        <taxon>Dendroctonus</taxon>
    </lineage>
</organism>
<protein>
    <recommendedName>
        <fullName evidence="5">Centrosomal protein of 131 kDa</fullName>
    </recommendedName>
</protein>
<feature type="region of interest" description="Disordered" evidence="2">
    <location>
        <begin position="251"/>
        <end position="307"/>
    </location>
</feature>
<dbReference type="GO" id="GO:0005929">
    <property type="term" value="C:cilium"/>
    <property type="evidence" value="ECO:0007669"/>
    <property type="project" value="GOC"/>
</dbReference>
<dbReference type="EnsemblMetazoa" id="XM_019905600.1">
    <property type="protein sequence ID" value="XP_019761159.1"/>
    <property type="gene ID" value="LOC109538380"/>
</dbReference>
<dbReference type="GO" id="GO:0035735">
    <property type="term" value="P:intraciliary transport involved in cilium assembly"/>
    <property type="evidence" value="ECO:0007669"/>
    <property type="project" value="InterPro"/>
</dbReference>
<keyword evidence="1" id="KW-0175">Coiled coil</keyword>
<evidence type="ECO:0000313" key="3">
    <source>
        <dbReference type="EnsemblMetazoa" id="XP_019761159.1"/>
    </source>
</evidence>
<keyword evidence="4" id="KW-1185">Reference proteome</keyword>
<reference evidence="4" key="1">
    <citation type="journal article" date="2013" name="Genome Biol.">
        <title>Draft genome of the mountain pine beetle, Dendroctonus ponderosae Hopkins, a major forest pest.</title>
        <authorList>
            <person name="Keeling C.I."/>
            <person name="Yuen M.M."/>
            <person name="Liao N.Y."/>
            <person name="Docking T.R."/>
            <person name="Chan S.K."/>
            <person name="Taylor G.A."/>
            <person name="Palmquist D.L."/>
            <person name="Jackman S.D."/>
            <person name="Nguyen A."/>
            <person name="Li M."/>
            <person name="Henderson H."/>
            <person name="Janes J.K."/>
            <person name="Zhao Y."/>
            <person name="Pandoh P."/>
            <person name="Moore R."/>
            <person name="Sperling F.A."/>
            <person name="Huber D.P."/>
            <person name="Birol I."/>
            <person name="Jones S.J."/>
            <person name="Bohlmann J."/>
        </authorList>
    </citation>
    <scope>NUCLEOTIDE SEQUENCE</scope>
</reference>
<dbReference type="CTD" id="36010"/>
<dbReference type="PANTHER" id="PTHR31540">
    <property type="entry name" value="CENTROSOMAL PROTEIN OF 131 KDA"/>
    <property type="match status" value="1"/>
</dbReference>
<dbReference type="RefSeq" id="XP_019761159.1">
    <property type="nucleotide sequence ID" value="XM_019905600.2"/>
</dbReference>
<reference evidence="3" key="2">
    <citation type="submission" date="2024-08" db="UniProtKB">
        <authorList>
            <consortium name="EnsemblMetazoa"/>
        </authorList>
    </citation>
    <scope>IDENTIFICATION</scope>
</reference>
<dbReference type="Proteomes" id="UP000019118">
    <property type="component" value="Unassembled WGS sequence"/>
</dbReference>
<feature type="coiled-coil region" evidence="1">
    <location>
        <begin position="841"/>
        <end position="921"/>
    </location>
</feature>
<evidence type="ECO:0000313" key="4">
    <source>
        <dbReference type="Proteomes" id="UP000019118"/>
    </source>
</evidence>
<feature type="compositionally biased region" description="Polar residues" evidence="2">
    <location>
        <begin position="119"/>
        <end position="133"/>
    </location>
</feature>
<evidence type="ECO:0008006" key="5">
    <source>
        <dbReference type="Google" id="ProtNLM"/>
    </source>
</evidence>
<dbReference type="AlphaFoldDB" id="A0AAR5PJE1"/>
<feature type="coiled-coil region" evidence="1">
    <location>
        <begin position="706"/>
        <end position="787"/>
    </location>
</feature>
<feature type="compositionally biased region" description="Low complexity" evidence="2">
    <location>
        <begin position="144"/>
        <end position="153"/>
    </location>
</feature>
<accession>A0AAR5PJE1</accession>
<sequence>MSNYKENGRELKLTGDKINLERRPSNKLSTASAKNNAYIAKCFSRPASALPMLNFHDKDDEVAKNSHRPFSAGYLTNKDERFSKEYINSSLESFEDEVLPSSNLYKNLLSEQVSSWKTYPPSNFRGNSESSSDFPVHSKDNTLEESTSLSSEEAAYSKDKSGSFDKGPIDLELRPGLTSKPPLPKKLLESEPIGVIDTNSRECDVSDKNRDAINAYFDIKYDALLKKENTSNNSDSNPNPLFDANLNQKAANACPASRRNEDTSGRNSTKFDPHLYEEGLSNSKDNESENNQKWTREEVKESETQTKKYRDELNCEHDLANTNFTDNTKMVDKWSKANEFPNISDIDINELFRDETDKKFEKFFEFDLQKRDDDTNGAKHASSCGPKFSKTLKNNTKGKNILNTVKCESHKKITSKPRKPENKTKFVAKPVKGGADFTGDTRTSPDIETWMNQSSRGSGEAKKANYLQFLNNLSEIEDMSKGEFNEKANRVEADDKISAAGSLDDIVSILEELENEDKKSHMKIASVKNLVDHTLNQYAIEENQCSESNRNGKTNAFTCDIANVEEPKPKEISERCVTFSPVVSQRNYESHENTDTPESNFSSENILIKDIKDANNKFDNEFNFEFRGSKFVCNNGNNNYNELLSFLDEMDRKSSKSLNESKQSALLASNIAESSINLDSVPRLDDLEVLSKQELAHRLVDMSLRLKDKSSSIVILQNELSGLREQVMKQNKQTEALVKQKLKQQKEEYEGVVKRHQKFIDQLIADKRSLNQQCEGLIQEMKMLEDRYNTNSKALEHKHQVEIKKLKEMHTAGEKIRRDRWIEGKTQKIKELTVKSIEPEIQNMEKRQQQELSDLRALHKREIEDLELKAARKLQNQCETLREQLVAEREKALSHEREVVRQRYEKLVESEEKGYQEQRRRLQADHANRIKECEERESQVQFEKDKAIKQAQEEFEDRIQVLIRRQSNEIKLLKEASQLEFESWQVNFKKQQAAIIFEKEAAIRDQCRRERDKEIENVIDRLETEASENKAQIEQSTENRIKRIREKYEKEIKDLENAEKESKAKFIDSKTKLLECEEVVIGLKSTVKHLEMQLAQYKELSENLTKERADLKEVLRQEMNEEVHNLEKEVAHLKNNRDKEIQQLYSRIKVSVARKDEILNELQIEHKALQEKCIYLENMLEQQRKEYLIK</sequence>
<dbReference type="GO" id="GO:0010824">
    <property type="term" value="P:regulation of centrosome duplication"/>
    <property type="evidence" value="ECO:0007669"/>
    <property type="project" value="TreeGrafter"/>
</dbReference>
<dbReference type="InterPro" id="IPR030465">
    <property type="entry name" value="CEP131"/>
</dbReference>
<feature type="compositionally biased region" description="Basic and acidic residues" evidence="2">
    <location>
        <begin position="155"/>
        <end position="173"/>
    </location>
</feature>
<dbReference type="PANTHER" id="PTHR31540:SF1">
    <property type="entry name" value="CENTROSOMAL PROTEIN OF 131 KDA"/>
    <property type="match status" value="1"/>
</dbReference>
<evidence type="ECO:0000256" key="1">
    <source>
        <dbReference type="SAM" id="Coils"/>
    </source>
</evidence>